<comment type="caution">
    <text evidence="2">The sequence shown here is derived from an EMBL/GenBank/DDBJ whole genome shotgun (WGS) entry which is preliminary data.</text>
</comment>
<sequence>MNIDLILLSQAAAQGCAAIQNCDAVRRIAGASTFLVMPPAHLPGDPAKEREGQKNGWPAQYR</sequence>
<gene>
    <name evidence="2" type="ORF">CAL26_10055</name>
</gene>
<accession>A0A261RHH2</accession>
<evidence type="ECO:0000313" key="3">
    <source>
        <dbReference type="Proteomes" id="UP000216857"/>
    </source>
</evidence>
<proteinExistence type="predicted"/>
<evidence type="ECO:0000313" key="2">
    <source>
        <dbReference type="EMBL" id="OZI23763.1"/>
    </source>
</evidence>
<dbReference type="RefSeq" id="WP_094846724.1">
    <property type="nucleotide sequence ID" value="NZ_NEVJ01000002.1"/>
</dbReference>
<keyword evidence="3" id="KW-1185">Reference proteome</keyword>
<protein>
    <submittedName>
        <fullName evidence="2">Uncharacterized protein</fullName>
    </submittedName>
</protein>
<organism evidence="2 3">
    <name type="scientific">Bordetella genomosp. 9</name>
    <dbReference type="NCBI Taxonomy" id="1416803"/>
    <lineage>
        <taxon>Bacteria</taxon>
        <taxon>Pseudomonadati</taxon>
        <taxon>Pseudomonadota</taxon>
        <taxon>Betaproteobacteria</taxon>
        <taxon>Burkholderiales</taxon>
        <taxon>Alcaligenaceae</taxon>
        <taxon>Bordetella</taxon>
    </lineage>
</organism>
<reference evidence="2" key="1">
    <citation type="submission" date="2017-05" db="EMBL/GenBank/DDBJ databases">
        <title>Complete and WGS of Bordetella genogroups.</title>
        <authorList>
            <person name="Spilker T."/>
            <person name="Lipuma J."/>
        </authorList>
    </citation>
    <scope>NUCLEOTIDE SEQUENCE</scope>
    <source>
        <strain evidence="2">AU21707</strain>
    </source>
</reference>
<dbReference type="EMBL" id="NEVJ01000002">
    <property type="protein sequence ID" value="OZI23763.1"/>
    <property type="molecule type" value="Genomic_DNA"/>
</dbReference>
<evidence type="ECO:0000256" key="1">
    <source>
        <dbReference type="SAM" id="MobiDB-lite"/>
    </source>
</evidence>
<dbReference type="Proteomes" id="UP000216857">
    <property type="component" value="Unassembled WGS sequence"/>
</dbReference>
<dbReference type="AlphaFoldDB" id="A0A261RHH2"/>
<name>A0A261RHH2_9BORD</name>
<feature type="region of interest" description="Disordered" evidence="1">
    <location>
        <begin position="40"/>
        <end position="62"/>
    </location>
</feature>